<reference evidence="2 3" key="1">
    <citation type="submission" date="2015-12" db="EMBL/GenBank/DDBJ databases">
        <title>Draft genome sequnece of Fervidicola ferrireducens strain Y170.</title>
        <authorList>
            <person name="Patel B.K."/>
        </authorList>
    </citation>
    <scope>NUCLEOTIDE SEQUENCE [LARGE SCALE GENOMIC DNA]</scope>
    <source>
        <strain evidence="2 3">Y170</strain>
    </source>
</reference>
<dbReference type="InterPro" id="IPR043519">
    <property type="entry name" value="NT_sf"/>
</dbReference>
<dbReference type="OrthoDB" id="90159at2"/>
<evidence type="ECO:0000313" key="2">
    <source>
        <dbReference type="EMBL" id="KXG78384.1"/>
    </source>
</evidence>
<name>A0A140LCV9_9FIRM</name>
<dbReference type="Proteomes" id="UP000070427">
    <property type="component" value="Unassembled WGS sequence"/>
</dbReference>
<evidence type="ECO:0000313" key="3">
    <source>
        <dbReference type="Proteomes" id="UP000070427"/>
    </source>
</evidence>
<proteinExistence type="predicted"/>
<organism evidence="2 3">
    <name type="scientific">Fervidicola ferrireducens</name>
    <dbReference type="NCBI Taxonomy" id="520764"/>
    <lineage>
        <taxon>Bacteria</taxon>
        <taxon>Bacillati</taxon>
        <taxon>Bacillota</taxon>
        <taxon>Clostridia</taxon>
        <taxon>Thermosediminibacterales</taxon>
        <taxon>Thermosediminibacteraceae</taxon>
        <taxon>Fervidicola</taxon>
    </lineage>
</organism>
<dbReference type="PANTHER" id="PTHR43852:SF3">
    <property type="entry name" value="NUCLEOTIDYLTRANSFERASE"/>
    <property type="match status" value="1"/>
</dbReference>
<gene>
    <name evidence="2" type="ORF">AN618_04500</name>
</gene>
<dbReference type="Pfam" id="PF18765">
    <property type="entry name" value="Polbeta"/>
    <property type="match status" value="1"/>
</dbReference>
<protein>
    <recommendedName>
        <fullName evidence="1">Polymerase beta nucleotidyltransferase domain-containing protein</fullName>
    </recommendedName>
</protein>
<dbReference type="Gene3D" id="3.30.460.10">
    <property type="entry name" value="Beta Polymerase, domain 2"/>
    <property type="match status" value="1"/>
</dbReference>
<accession>A0A140LCV9</accession>
<sequence>MKRGGKIIKDDITFALRRYFAKKENVPFAYLFGSYAREKQKESSDIDIAVYLSGTPQDEFFKCKLEFKTELEEIFKKPVDVVIMNSAPPLLNHEIFKDGVLIKNADPSLLSDFRRKNFYFYLDQMYIINTYLKSTKEKIREKLR</sequence>
<comment type="caution">
    <text evidence="2">The sequence shown here is derived from an EMBL/GenBank/DDBJ whole genome shotgun (WGS) entry which is preliminary data.</text>
</comment>
<keyword evidence="3" id="KW-1185">Reference proteome</keyword>
<dbReference type="SUPFAM" id="SSF81301">
    <property type="entry name" value="Nucleotidyltransferase"/>
    <property type="match status" value="1"/>
</dbReference>
<dbReference type="CDD" id="cd05403">
    <property type="entry name" value="NT_KNTase_like"/>
    <property type="match status" value="1"/>
</dbReference>
<feature type="domain" description="Polymerase beta nucleotidyltransferase" evidence="1">
    <location>
        <begin position="16"/>
        <end position="107"/>
    </location>
</feature>
<dbReference type="InterPro" id="IPR052930">
    <property type="entry name" value="TA_antitoxin_MntA"/>
</dbReference>
<dbReference type="InParanoid" id="A0A140LCV9"/>
<dbReference type="PANTHER" id="PTHR43852">
    <property type="entry name" value="NUCLEOTIDYLTRANSFERASE"/>
    <property type="match status" value="1"/>
</dbReference>
<dbReference type="RefSeq" id="WP_157081600.1">
    <property type="nucleotide sequence ID" value="NZ_LOED01000003.1"/>
</dbReference>
<dbReference type="InterPro" id="IPR041633">
    <property type="entry name" value="Polbeta"/>
</dbReference>
<dbReference type="NCBIfam" id="NF047752">
    <property type="entry name" value="MntA_antitoxin"/>
    <property type="match status" value="1"/>
</dbReference>
<dbReference type="STRING" id="520764.AN618_04500"/>
<dbReference type="AlphaFoldDB" id="A0A140LCV9"/>
<evidence type="ECO:0000259" key="1">
    <source>
        <dbReference type="Pfam" id="PF18765"/>
    </source>
</evidence>
<dbReference type="EMBL" id="LOED01000003">
    <property type="protein sequence ID" value="KXG78384.1"/>
    <property type="molecule type" value="Genomic_DNA"/>
</dbReference>